<sequence length="204" mass="22473">MSSVHVTPNFDGWRMLILHRPHRNVDALFAQCARIGAAAEQAWPTFPEARSAEEFDVLLIDADMGHDEQFPWRPGEATLPLIALIGSEAPGRIAWTIAQGADAQLLKPIGSAGLYSALMVASYSFARRRALDRNVAALKERLARRQELAQATALLMLRKNCGANEAYQHLRLTAMTRRCSIEDVAAAIVEEFANHGLKNADNGR</sequence>
<dbReference type="SMART" id="SM01012">
    <property type="entry name" value="ANTAR"/>
    <property type="match status" value="1"/>
</dbReference>
<dbReference type="InterPro" id="IPR011006">
    <property type="entry name" value="CheY-like_superfamily"/>
</dbReference>
<name>A0A508WTP9_9HYPH</name>
<dbReference type="Pfam" id="PF03861">
    <property type="entry name" value="ANTAR"/>
    <property type="match status" value="1"/>
</dbReference>
<dbReference type="Pfam" id="PF21332">
    <property type="entry name" value="AmiR_N"/>
    <property type="match status" value="1"/>
</dbReference>
<dbReference type="RefSeq" id="WP_018208202.1">
    <property type="nucleotide sequence ID" value="NZ_CABFNB010000087.1"/>
</dbReference>
<feature type="domain" description="ANTAR" evidence="1">
    <location>
        <begin position="128"/>
        <end position="189"/>
    </location>
</feature>
<gene>
    <name evidence="2" type="ORF">EMEDMD4_220018</name>
</gene>
<reference evidence="2" key="1">
    <citation type="submission" date="2019-06" db="EMBL/GenBank/DDBJ databases">
        <authorList>
            <person name="Le Quere A."/>
            <person name="Colella S."/>
        </authorList>
    </citation>
    <scope>NUCLEOTIDE SEQUENCE</scope>
    <source>
        <strain evidence="2">EmedicaeMD41</strain>
    </source>
</reference>
<dbReference type="InterPro" id="IPR049021">
    <property type="entry name" value="AmiR_N"/>
</dbReference>
<proteinExistence type="predicted"/>
<dbReference type="PROSITE" id="PS50921">
    <property type="entry name" value="ANTAR"/>
    <property type="match status" value="1"/>
</dbReference>
<dbReference type="Proteomes" id="UP000507954">
    <property type="component" value="Unassembled WGS sequence"/>
</dbReference>
<dbReference type="Gene3D" id="1.10.10.10">
    <property type="entry name" value="Winged helix-like DNA-binding domain superfamily/Winged helix DNA-binding domain"/>
    <property type="match status" value="1"/>
</dbReference>
<evidence type="ECO:0000313" key="2">
    <source>
        <dbReference type="EMBL" id="VTZ60900.1"/>
    </source>
</evidence>
<accession>A0A508WTP9</accession>
<dbReference type="InterPro" id="IPR005561">
    <property type="entry name" value="ANTAR"/>
</dbReference>
<dbReference type="InterPro" id="IPR008327">
    <property type="entry name" value="Sig_transdc_resp-reg_antiterm"/>
</dbReference>
<evidence type="ECO:0000259" key="1">
    <source>
        <dbReference type="PROSITE" id="PS50921"/>
    </source>
</evidence>
<dbReference type="EMBL" id="CABFNB010000087">
    <property type="protein sequence ID" value="VTZ60900.1"/>
    <property type="molecule type" value="Genomic_DNA"/>
</dbReference>
<organism evidence="2">
    <name type="scientific">Sinorhizobium medicae</name>
    <dbReference type="NCBI Taxonomy" id="110321"/>
    <lineage>
        <taxon>Bacteria</taxon>
        <taxon>Pseudomonadati</taxon>
        <taxon>Pseudomonadota</taxon>
        <taxon>Alphaproteobacteria</taxon>
        <taxon>Hyphomicrobiales</taxon>
        <taxon>Rhizobiaceae</taxon>
        <taxon>Sinorhizobium/Ensifer group</taxon>
        <taxon>Sinorhizobium</taxon>
    </lineage>
</organism>
<dbReference type="InterPro" id="IPR036388">
    <property type="entry name" value="WH-like_DNA-bd_sf"/>
</dbReference>
<protein>
    <submittedName>
        <fullName evidence="2">Response regulator receiver and ANTAR domain protein</fullName>
    </submittedName>
</protein>
<dbReference type="GO" id="GO:0003723">
    <property type="term" value="F:RNA binding"/>
    <property type="evidence" value="ECO:0007669"/>
    <property type="project" value="InterPro"/>
</dbReference>
<dbReference type="AlphaFoldDB" id="A0A508WTP9"/>
<dbReference type="SUPFAM" id="SSF52172">
    <property type="entry name" value="CheY-like"/>
    <property type="match status" value="1"/>
</dbReference>
<dbReference type="PIRSF" id="PIRSF036382">
    <property type="entry name" value="RR_antiterm"/>
    <property type="match status" value="1"/>
</dbReference>
<dbReference type="Gene3D" id="3.40.50.2300">
    <property type="match status" value="1"/>
</dbReference>